<dbReference type="GO" id="GO:0009360">
    <property type="term" value="C:DNA polymerase III complex"/>
    <property type="evidence" value="ECO:0007669"/>
    <property type="project" value="InterPro"/>
</dbReference>
<keyword evidence="4 11" id="KW-0548">Nucleotidyltransferase</keyword>
<sequence length="339" mass="38008">MVLSPEQALKEIRQKKIQPLYFIHGDEPYYIDLLADALEKAVVPESEKGFNQFVLFGKDADVGTILNYARRFPFMSERQLVLVKEAQQSNGLDTKDKSALLDDYATRPLSSTVLALCFQGNFDMRKALPKTFEKHGVLVQCKKMYDNKLPDWVGEHVRSLGAKISIKAIQMLVENIGNDLKRITSEIDKILLNLTASEEITAAVVEKYVGISKEYNVFELQKALIQRDVIKSNKIANYLAANTKENPLPQVLIILYNFFSKVLVVHGTQDKSEGHLASVLGVSPFFVKDYLSAARQYSLGHVAKAIKALRQADNASKGIESGSKDEQAIMQELVFTILH</sequence>
<dbReference type="Gene3D" id="1.10.8.60">
    <property type="match status" value="1"/>
</dbReference>
<dbReference type="Gene3D" id="1.20.272.10">
    <property type="match status" value="1"/>
</dbReference>
<evidence type="ECO:0000259" key="10">
    <source>
        <dbReference type="Pfam" id="PF21694"/>
    </source>
</evidence>
<keyword evidence="5" id="KW-0235">DNA replication</keyword>
<evidence type="ECO:0000256" key="6">
    <source>
        <dbReference type="ARBA" id="ARBA00022932"/>
    </source>
</evidence>
<dbReference type="NCBIfam" id="TIGR01128">
    <property type="entry name" value="holA"/>
    <property type="match status" value="1"/>
</dbReference>
<dbReference type="RefSeq" id="WP_028526755.1">
    <property type="nucleotide sequence ID" value="NZ_JACIBY010000017.1"/>
</dbReference>
<dbReference type="InterPro" id="IPR005790">
    <property type="entry name" value="DNA_polIII_delta"/>
</dbReference>
<dbReference type="EMBL" id="JACIBY010000017">
    <property type="protein sequence ID" value="MBB3841394.1"/>
    <property type="molecule type" value="Genomic_DNA"/>
</dbReference>
<evidence type="ECO:0000313" key="12">
    <source>
        <dbReference type="Proteomes" id="UP000541352"/>
    </source>
</evidence>
<evidence type="ECO:0000256" key="4">
    <source>
        <dbReference type="ARBA" id="ARBA00022695"/>
    </source>
</evidence>
<accession>A0A7W6ET40</accession>
<evidence type="ECO:0000256" key="8">
    <source>
        <dbReference type="ARBA" id="ARBA00049244"/>
    </source>
</evidence>
<dbReference type="Gene3D" id="3.40.50.300">
    <property type="entry name" value="P-loop containing nucleotide triphosphate hydrolases"/>
    <property type="match status" value="1"/>
</dbReference>
<dbReference type="GO" id="GO:0006261">
    <property type="term" value="P:DNA-templated DNA replication"/>
    <property type="evidence" value="ECO:0007669"/>
    <property type="project" value="TreeGrafter"/>
</dbReference>
<feature type="domain" description="DNA polymerase III delta subunit-like C-terminal" evidence="10">
    <location>
        <begin position="214"/>
        <end position="334"/>
    </location>
</feature>
<comment type="catalytic activity">
    <reaction evidence="8">
        <text>DNA(n) + a 2'-deoxyribonucleoside 5'-triphosphate = DNA(n+1) + diphosphate</text>
        <dbReference type="Rhea" id="RHEA:22508"/>
        <dbReference type="Rhea" id="RHEA-COMP:17339"/>
        <dbReference type="Rhea" id="RHEA-COMP:17340"/>
        <dbReference type="ChEBI" id="CHEBI:33019"/>
        <dbReference type="ChEBI" id="CHEBI:61560"/>
        <dbReference type="ChEBI" id="CHEBI:173112"/>
        <dbReference type="EC" id="2.7.7.7"/>
    </reaction>
</comment>
<dbReference type="EC" id="2.7.7.7" evidence="1"/>
<keyword evidence="3 11" id="KW-0808">Transferase</keyword>
<keyword evidence="12" id="KW-1185">Reference proteome</keyword>
<gene>
    <name evidence="11" type="ORF">FHS57_005422</name>
</gene>
<dbReference type="InterPro" id="IPR008921">
    <property type="entry name" value="DNA_pol3_clamp-load_cplx_C"/>
</dbReference>
<comment type="caution">
    <text evidence="11">The sequence shown here is derived from an EMBL/GenBank/DDBJ whole genome shotgun (WGS) entry which is preliminary data.</text>
</comment>
<proteinExistence type="inferred from homology"/>
<dbReference type="Pfam" id="PF21694">
    <property type="entry name" value="DNA_pol3_delta_C"/>
    <property type="match status" value="1"/>
</dbReference>
<protein>
    <recommendedName>
        <fullName evidence="2">DNA polymerase III subunit delta</fullName>
        <ecNumber evidence="1">2.7.7.7</ecNumber>
    </recommendedName>
</protein>
<evidence type="ECO:0000256" key="3">
    <source>
        <dbReference type="ARBA" id="ARBA00022679"/>
    </source>
</evidence>
<comment type="similarity">
    <text evidence="7">Belongs to the DNA polymerase HolA subunit family.</text>
</comment>
<name>A0A7W6ET40_9BACT</name>
<dbReference type="PANTHER" id="PTHR34388">
    <property type="entry name" value="DNA POLYMERASE III SUBUNIT DELTA"/>
    <property type="match status" value="1"/>
</dbReference>
<dbReference type="SUPFAM" id="SSF48019">
    <property type="entry name" value="post-AAA+ oligomerization domain-like"/>
    <property type="match status" value="1"/>
</dbReference>
<dbReference type="Pfam" id="PF06144">
    <property type="entry name" value="DNA_pol3_delta"/>
    <property type="match status" value="1"/>
</dbReference>
<dbReference type="InterPro" id="IPR027417">
    <property type="entry name" value="P-loop_NTPase"/>
</dbReference>
<dbReference type="GO" id="GO:0003887">
    <property type="term" value="F:DNA-directed DNA polymerase activity"/>
    <property type="evidence" value="ECO:0007669"/>
    <property type="project" value="UniProtKB-KW"/>
</dbReference>
<dbReference type="SUPFAM" id="SSF52540">
    <property type="entry name" value="P-loop containing nucleoside triphosphate hydrolases"/>
    <property type="match status" value="1"/>
</dbReference>
<dbReference type="InterPro" id="IPR048466">
    <property type="entry name" value="DNA_pol3_delta-like_C"/>
</dbReference>
<reference evidence="11 12" key="1">
    <citation type="submission" date="2020-08" db="EMBL/GenBank/DDBJ databases">
        <title>Genomic Encyclopedia of Type Strains, Phase IV (KMG-IV): sequencing the most valuable type-strain genomes for metagenomic binning, comparative biology and taxonomic classification.</title>
        <authorList>
            <person name="Goeker M."/>
        </authorList>
    </citation>
    <scope>NUCLEOTIDE SEQUENCE [LARGE SCALE GENOMIC DNA]</scope>
    <source>
        <strain evidence="11 12">DSM 17976</strain>
    </source>
</reference>
<dbReference type="InterPro" id="IPR010372">
    <property type="entry name" value="DNA_pol3_delta_N"/>
</dbReference>
<dbReference type="Proteomes" id="UP000541352">
    <property type="component" value="Unassembled WGS sequence"/>
</dbReference>
<evidence type="ECO:0000256" key="2">
    <source>
        <dbReference type="ARBA" id="ARBA00017703"/>
    </source>
</evidence>
<evidence type="ECO:0000259" key="9">
    <source>
        <dbReference type="Pfam" id="PF06144"/>
    </source>
</evidence>
<evidence type="ECO:0000256" key="7">
    <source>
        <dbReference type="ARBA" id="ARBA00034754"/>
    </source>
</evidence>
<evidence type="ECO:0000256" key="5">
    <source>
        <dbReference type="ARBA" id="ARBA00022705"/>
    </source>
</evidence>
<feature type="domain" description="DNA polymerase III delta N-terminal" evidence="9">
    <location>
        <begin position="21"/>
        <end position="142"/>
    </location>
</feature>
<evidence type="ECO:0000313" key="11">
    <source>
        <dbReference type="EMBL" id="MBB3841394.1"/>
    </source>
</evidence>
<dbReference type="GO" id="GO:0003677">
    <property type="term" value="F:DNA binding"/>
    <property type="evidence" value="ECO:0007669"/>
    <property type="project" value="InterPro"/>
</dbReference>
<evidence type="ECO:0000256" key="1">
    <source>
        <dbReference type="ARBA" id="ARBA00012417"/>
    </source>
</evidence>
<dbReference type="PANTHER" id="PTHR34388:SF1">
    <property type="entry name" value="DNA POLYMERASE III SUBUNIT DELTA"/>
    <property type="match status" value="1"/>
</dbReference>
<keyword evidence="6" id="KW-0239">DNA-directed DNA polymerase</keyword>
<dbReference type="AlphaFoldDB" id="A0A7W6ET40"/>
<organism evidence="11 12">
    <name type="scientific">Runella defluvii</name>
    <dbReference type="NCBI Taxonomy" id="370973"/>
    <lineage>
        <taxon>Bacteria</taxon>
        <taxon>Pseudomonadati</taxon>
        <taxon>Bacteroidota</taxon>
        <taxon>Cytophagia</taxon>
        <taxon>Cytophagales</taxon>
        <taxon>Spirosomataceae</taxon>
        <taxon>Runella</taxon>
    </lineage>
</organism>